<accession>A0A1G7S034</accession>
<evidence type="ECO:0000313" key="2">
    <source>
        <dbReference type="Proteomes" id="UP000199399"/>
    </source>
</evidence>
<evidence type="ECO:0000313" key="1">
    <source>
        <dbReference type="EMBL" id="SDG16367.1"/>
    </source>
</evidence>
<evidence type="ECO:0008006" key="3">
    <source>
        <dbReference type="Google" id="ProtNLM"/>
    </source>
</evidence>
<proteinExistence type="predicted"/>
<name>A0A1G7S034_9RHOB</name>
<dbReference type="AlphaFoldDB" id="A0A1G7S034"/>
<sequence>MFCALPLGPVLGHEYWLSPQSYQVESGENIAVNFRNGEEFVGSVYSYLPNRVSRFEVIVDGVANPVEARAGDTPALAVSAPAEDALLVAIMEASPLTVTYKDWDKFLSFTNHKDFPQAEADHIANGWPQDRFKERYTRHAKTLIAVGSGEGQDAPTGMATEFVALTNPYAEGFDGQMKVALRYQDAPRPDAQIEVFDRGPEGDVTITMHRTDTAGEAVIPVSKGHEYLFDAVVLRPVEGVGTGKDVDANQPVWETLWAALTFSVPQ</sequence>
<gene>
    <name evidence="1" type="ORF">SAMN04489759_10553</name>
</gene>
<reference evidence="2" key="1">
    <citation type="submission" date="2016-10" db="EMBL/GenBank/DDBJ databases">
        <authorList>
            <person name="Varghese N."/>
            <person name="Submissions S."/>
        </authorList>
    </citation>
    <scope>NUCLEOTIDE SEQUENCE [LARGE SCALE GENOMIC DNA]</scope>
    <source>
        <strain evidence="2">DSM 16477</strain>
    </source>
</reference>
<keyword evidence="2" id="KW-1185">Reference proteome</keyword>
<dbReference type="STRING" id="218672.SAMN04489759_10553"/>
<dbReference type="Pfam" id="PF10670">
    <property type="entry name" value="DUF4198"/>
    <property type="match status" value="1"/>
</dbReference>
<dbReference type="InterPro" id="IPR019613">
    <property type="entry name" value="DUF4198"/>
</dbReference>
<dbReference type="EMBL" id="FNBP01000005">
    <property type="protein sequence ID" value="SDG16367.1"/>
    <property type="molecule type" value="Genomic_DNA"/>
</dbReference>
<dbReference type="Proteomes" id="UP000199399">
    <property type="component" value="Unassembled WGS sequence"/>
</dbReference>
<protein>
    <recommendedName>
        <fullName evidence="3">GH25 family protein</fullName>
    </recommendedName>
</protein>
<organism evidence="1 2">
    <name type="scientific">Sulfitobacter delicatus</name>
    <dbReference type="NCBI Taxonomy" id="218672"/>
    <lineage>
        <taxon>Bacteria</taxon>
        <taxon>Pseudomonadati</taxon>
        <taxon>Pseudomonadota</taxon>
        <taxon>Alphaproteobacteria</taxon>
        <taxon>Rhodobacterales</taxon>
        <taxon>Roseobacteraceae</taxon>
        <taxon>Sulfitobacter</taxon>
    </lineage>
</organism>